<sequence>MIFFFSQSLKEIEGLSEAKIDQICEAAEKIMVSPLTKQYVKIVEECFQYTRETQTSTAEDHLHQVLDAYSHFMKRCFTVDEMAGYMLQTFNIPKKNVKKVVEDLVKGKVDQICFDSYTKDSEILSHFRNEKKSLFATQQDIMQKQIEGMDVKLDLLDGWMKRSVKVLTPAIAATVTKELLVSRKYLLDQIQRRGALLEKLNQASGNSENLIEETIKKRFKAVGSGITRTVTKEVENLLTTVFSGLTDKISSTITSELSGERITNDIKATLEPERRDLADHIDECIVRTMYYITSSFEESLKEA</sequence>
<evidence type="ECO:0000313" key="1">
    <source>
        <dbReference type="EMBL" id="CAA7057096.1"/>
    </source>
</evidence>
<gene>
    <name evidence="1" type="ORF">MERR_LOCUS44332</name>
</gene>
<dbReference type="AlphaFoldDB" id="A0A6D2KUZ7"/>
<proteinExistence type="predicted"/>
<dbReference type="EMBL" id="CACVBM020001673">
    <property type="protein sequence ID" value="CAA7057096.1"/>
    <property type="molecule type" value="Genomic_DNA"/>
</dbReference>
<comment type="caution">
    <text evidence="1">The sequence shown here is derived from an EMBL/GenBank/DDBJ whole genome shotgun (WGS) entry which is preliminary data.</text>
</comment>
<organism evidence="1 2">
    <name type="scientific">Microthlaspi erraticum</name>
    <dbReference type="NCBI Taxonomy" id="1685480"/>
    <lineage>
        <taxon>Eukaryota</taxon>
        <taxon>Viridiplantae</taxon>
        <taxon>Streptophyta</taxon>
        <taxon>Embryophyta</taxon>
        <taxon>Tracheophyta</taxon>
        <taxon>Spermatophyta</taxon>
        <taxon>Magnoliopsida</taxon>
        <taxon>eudicotyledons</taxon>
        <taxon>Gunneridae</taxon>
        <taxon>Pentapetalae</taxon>
        <taxon>rosids</taxon>
        <taxon>malvids</taxon>
        <taxon>Brassicales</taxon>
        <taxon>Brassicaceae</taxon>
        <taxon>Coluteocarpeae</taxon>
        <taxon>Microthlaspi</taxon>
    </lineage>
</organism>
<reference evidence="1" key="1">
    <citation type="submission" date="2020-01" db="EMBL/GenBank/DDBJ databases">
        <authorList>
            <person name="Mishra B."/>
        </authorList>
    </citation>
    <scope>NUCLEOTIDE SEQUENCE [LARGE SCALE GENOMIC DNA]</scope>
</reference>
<name>A0A6D2KUZ7_9BRAS</name>
<dbReference type="Proteomes" id="UP000467841">
    <property type="component" value="Unassembled WGS sequence"/>
</dbReference>
<evidence type="ECO:0000313" key="2">
    <source>
        <dbReference type="Proteomes" id="UP000467841"/>
    </source>
</evidence>
<dbReference type="Gene3D" id="1.10.150.20">
    <property type="entry name" value="5' to 3' exonuclease, C-terminal subdomain"/>
    <property type="match status" value="1"/>
</dbReference>
<accession>A0A6D2KUZ7</accession>
<protein>
    <submittedName>
        <fullName evidence="1">Uncharacterized protein</fullName>
    </submittedName>
</protein>
<keyword evidence="2" id="KW-1185">Reference proteome</keyword>